<dbReference type="Proteomes" id="UP000537130">
    <property type="component" value="Unassembled WGS sequence"/>
</dbReference>
<accession>A0A7W4W5W8</accession>
<dbReference type="InterPro" id="IPR002347">
    <property type="entry name" value="SDR_fam"/>
</dbReference>
<dbReference type="PANTHER" id="PTHR43391:SF26">
    <property type="entry name" value="BLL7251 PROTEIN"/>
    <property type="match status" value="1"/>
</dbReference>
<evidence type="ECO:0000256" key="2">
    <source>
        <dbReference type="ARBA" id="ARBA00023002"/>
    </source>
</evidence>
<protein>
    <submittedName>
        <fullName evidence="4">NAD(P)-dependent dehydrogenase (Short-subunit alcohol dehydrogenase family)</fullName>
    </submittedName>
</protein>
<evidence type="ECO:0000313" key="4">
    <source>
        <dbReference type="EMBL" id="MBB3048056.1"/>
    </source>
</evidence>
<name>A0A7W4W5W8_9GAMM</name>
<dbReference type="PRINTS" id="PR00080">
    <property type="entry name" value="SDRFAMILY"/>
</dbReference>
<organism evidence="4 5">
    <name type="scientific">Litorivivens lipolytica</name>
    <dbReference type="NCBI Taxonomy" id="1524264"/>
    <lineage>
        <taxon>Bacteria</taxon>
        <taxon>Pseudomonadati</taxon>
        <taxon>Pseudomonadota</taxon>
        <taxon>Gammaproteobacteria</taxon>
        <taxon>Litorivivens</taxon>
    </lineage>
</organism>
<dbReference type="PRINTS" id="PR00081">
    <property type="entry name" value="GDHRDH"/>
</dbReference>
<dbReference type="InterPro" id="IPR036291">
    <property type="entry name" value="NAD(P)-bd_dom_sf"/>
</dbReference>
<dbReference type="AlphaFoldDB" id="A0A7W4W5W8"/>
<evidence type="ECO:0000313" key="5">
    <source>
        <dbReference type="Proteomes" id="UP000537130"/>
    </source>
</evidence>
<dbReference type="EMBL" id="JACHWY010000002">
    <property type="protein sequence ID" value="MBB3048056.1"/>
    <property type="molecule type" value="Genomic_DNA"/>
</dbReference>
<dbReference type="FunFam" id="3.40.50.720:FF:000084">
    <property type="entry name" value="Short-chain dehydrogenase reductase"/>
    <property type="match status" value="1"/>
</dbReference>
<keyword evidence="5" id="KW-1185">Reference proteome</keyword>
<evidence type="ECO:0000256" key="3">
    <source>
        <dbReference type="RuleBase" id="RU000363"/>
    </source>
</evidence>
<dbReference type="Pfam" id="PF00106">
    <property type="entry name" value="adh_short"/>
    <property type="match status" value="1"/>
</dbReference>
<comment type="caution">
    <text evidence="4">The sequence shown here is derived from an EMBL/GenBank/DDBJ whole genome shotgun (WGS) entry which is preliminary data.</text>
</comment>
<gene>
    <name evidence="4" type="ORF">FHR99_002322</name>
</gene>
<dbReference type="InterPro" id="IPR020904">
    <property type="entry name" value="Sc_DH/Rdtase_CS"/>
</dbReference>
<proteinExistence type="inferred from homology"/>
<dbReference type="SUPFAM" id="SSF51735">
    <property type="entry name" value="NAD(P)-binding Rossmann-fold domains"/>
    <property type="match status" value="1"/>
</dbReference>
<dbReference type="Gene3D" id="3.40.50.720">
    <property type="entry name" value="NAD(P)-binding Rossmann-like Domain"/>
    <property type="match status" value="1"/>
</dbReference>
<dbReference type="PANTHER" id="PTHR43391">
    <property type="entry name" value="RETINOL DEHYDROGENASE-RELATED"/>
    <property type="match status" value="1"/>
</dbReference>
<keyword evidence="2" id="KW-0560">Oxidoreductase</keyword>
<sequence length="272" mass="29247">MKDFTGKVAVVTGAASGIGEGLARHCAGEGMKVVLADINADRLSALAAELNAVWRKTDVSRAEELEALADFAFESFGQVDLLFNNAGVLIGGTTWDVPLKDWRWILDINLMGVLHGVQAFVPRMLAQGTPAHIVNTSSLAGLLAAPLMGPYTVGKQAVLALTETLHYELQDSPIGVSALCPGPIATGITASGEGREAQAAQTEGQKQLMQFLNDGISQGMAPAECAELVFAAIRENQFWIFTHEDFKPEYQRRIDELLANQNPSYAQYTVDE</sequence>
<dbReference type="CDD" id="cd05233">
    <property type="entry name" value="SDR_c"/>
    <property type="match status" value="1"/>
</dbReference>
<dbReference type="GO" id="GO:0016491">
    <property type="term" value="F:oxidoreductase activity"/>
    <property type="evidence" value="ECO:0007669"/>
    <property type="project" value="UniProtKB-KW"/>
</dbReference>
<reference evidence="4 5" key="1">
    <citation type="submission" date="2020-08" db="EMBL/GenBank/DDBJ databases">
        <title>Genomic Encyclopedia of Type Strains, Phase III (KMG-III): the genomes of soil and plant-associated and newly described type strains.</title>
        <authorList>
            <person name="Whitman W."/>
        </authorList>
    </citation>
    <scope>NUCLEOTIDE SEQUENCE [LARGE SCALE GENOMIC DNA]</scope>
    <source>
        <strain evidence="4 5">CECT 8654</strain>
    </source>
</reference>
<comment type="similarity">
    <text evidence="1 3">Belongs to the short-chain dehydrogenases/reductases (SDR) family.</text>
</comment>
<dbReference type="PROSITE" id="PS00061">
    <property type="entry name" value="ADH_SHORT"/>
    <property type="match status" value="1"/>
</dbReference>
<evidence type="ECO:0000256" key="1">
    <source>
        <dbReference type="ARBA" id="ARBA00006484"/>
    </source>
</evidence>
<dbReference type="RefSeq" id="WP_183410824.1">
    <property type="nucleotide sequence ID" value="NZ_JACHWY010000002.1"/>
</dbReference>